<dbReference type="Proteomes" id="UP000093432">
    <property type="component" value="Unassembled WGS sequence"/>
</dbReference>
<accession>A0A1B8ZQ33</accession>
<name>A0A1B8ZQ33_9FLAO</name>
<dbReference type="EMBL" id="MAYG01000001">
    <property type="protein sequence ID" value="OCA73713.1"/>
    <property type="molecule type" value="Genomic_DNA"/>
</dbReference>
<protein>
    <submittedName>
        <fullName evidence="1">Uncharacterized protein</fullName>
    </submittedName>
</protein>
<dbReference type="STRING" id="651561.BBI00_04855"/>
<dbReference type="RefSeq" id="WP_065397712.1">
    <property type="nucleotide sequence ID" value="NZ_MAYG01000001.1"/>
</dbReference>
<evidence type="ECO:0000313" key="2">
    <source>
        <dbReference type="Proteomes" id="UP000093432"/>
    </source>
</evidence>
<organism evidence="1 2">
    <name type="scientific">Chryseobacterium arthrosphaerae</name>
    <dbReference type="NCBI Taxonomy" id="651561"/>
    <lineage>
        <taxon>Bacteria</taxon>
        <taxon>Pseudomonadati</taxon>
        <taxon>Bacteroidota</taxon>
        <taxon>Flavobacteriia</taxon>
        <taxon>Flavobacteriales</taxon>
        <taxon>Weeksellaceae</taxon>
        <taxon>Chryseobacterium group</taxon>
        <taxon>Chryseobacterium</taxon>
    </lineage>
</organism>
<sequence length="109" mass="12922">MKELIYSKIKEFDPQLHDFEISYSNHPLLLDDVILSYKGRNKLAKSESIKELTYEILKNLLLIKNESVEYVKFVVVRYNITSRLFVFAEDYSKVFFDFTSPIENDLESN</sequence>
<reference evidence="2" key="1">
    <citation type="submission" date="2016-07" db="EMBL/GenBank/DDBJ databases">
        <authorList>
            <person name="Florea S."/>
            <person name="Webb J.S."/>
            <person name="Jaromczyk J."/>
            <person name="Schardl C.L."/>
        </authorList>
    </citation>
    <scope>NUCLEOTIDE SEQUENCE [LARGE SCALE GENOMIC DNA]</scope>
    <source>
        <strain evidence="2">CC-VM-7</strain>
    </source>
</reference>
<dbReference type="AlphaFoldDB" id="A0A1B8ZQ33"/>
<evidence type="ECO:0000313" key="1">
    <source>
        <dbReference type="EMBL" id="OCA73713.1"/>
    </source>
</evidence>
<comment type="caution">
    <text evidence="1">The sequence shown here is derived from an EMBL/GenBank/DDBJ whole genome shotgun (WGS) entry which is preliminary data.</text>
</comment>
<proteinExistence type="predicted"/>
<gene>
    <name evidence="1" type="ORF">BBI00_04855</name>
</gene>
<dbReference type="OrthoDB" id="1259524at2"/>